<dbReference type="STRING" id="531814.SAMN04487944_105145"/>
<reference evidence="4 5" key="1">
    <citation type="submission" date="2016-10" db="EMBL/GenBank/DDBJ databases">
        <authorList>
            <person name="de Groot N.N."/>
        </authorList>
    </citation>
    <scope>NUCLEOTIDE SEQUENCE [LARGE SCALE GENOMIC DNA]</scope>
    <source>
        <strain evidence="4 5">CGMCC 1.7727</strain>
    </source>
</reference>
<dbReference type="AlphaFoldDB" id="A0A1H9PTR3"/>
<keyword evidence="1 3" id="KW-0732">Signal</keyword>
<gene>
    <name evidence="4" type="ORF">SAMN04487944_105145</name>
</gene>
<dbReference type="PANTHER" id="PTHR33376">
    <property type="match status" value="1"/>
</dbReference>
<dbReference type="Pfam" id="PF03480">
    <property type="entry name" value="DctP"/>
    <property type="match status" value="1"/>
</dbReference>
<keyword evidence="4" id="KW-0675">Receptor</keyword>
<dbReference type="Gene3D" id="3.40.190.170">
    <property type="entry name" value="Bacterial extracellular solute-binding protein, family 7"/>
    <property type="match status" value="1"/>
</dbReference>
<dbReference type="RefSeq" id="WP_245711616.1">
    <property type="nucleotide sequence ID" value="NZ_FOGL01000005.1"/>
</dbReference>
<dbReference type="Proteomes" id="UP000199687">
    <property type="component" value="Unassembled WGS sequence"/>
</dbReference>
<evidence type="ECO:0000313" key="5">
    <source>
        <dbReference type="Proteomes" id="UP000199687"/>
    </source>
</evidence>
<keyword evidence="2" id="KW-0175">Coiled coil</keyword>
<evidence type="ECO:0000256" key="2">
    <source>
        <dbReference type="SAM" id="Coils"/>
    </source>
</evidence>
<evidence type="ECO:0000256" key="1">
    <source>
        <dbReference type="ARBA" id="ARBA00022729"/>
    </source>
</evidence>
<dbReference type="NCBIfam" id="NF037995">
    <property type="entry name" value="TRAP_S1"/>
    <property type="match status" value="1"/>
</dbReference>
<feature type="signal peptide" evidence="3">
    <location>
        <begin position="1"/>
        <end position="28"/>
    </location>
</feature>
<organism evidence="4 5">
    <name type="scientific">Gracilibacillus ureilyticus</name>
    <dbReference type="NCBI Taxonomy" id="531814"/>
    <lineage>
        <taxon>Bacteria</taxon>
        <taxon>Bacillati</taxon>
        <taxon>Bacillota</taxon>
        <taxon>Bacilli</taxon>
        <taxon>Bacillales</taxon>
        <taxon>Bacillaceae</taxon>
        <taxon>Gracilibacillus</taxon>
    </lineage>
</organism>
<keyword evidence="5" id="KW-1185">Reference proteome</keyword>
<name>A0A1H9PTR3_9BACI</name>
<feature type="coiled-coil region" evidence="2">
    <location>
        <begin position="277"/>
        <end position="311"/>
    </location>
</feature>
<dbReference type="PROSITE" id="PS51257">
    <property type="entry name" value="PROKAR_LIPOPROTEIN"/>
    <property type="match status" value="1"/>
</dbReference>
<dbReference type="CDD" id="cd13671">
    <property type="entry name" value="PBP2_TRAP_SBP_like_3"/>
    <property type="match status" value="1"/>
</dbReference>
<dbReference type="PANTHER" id="PTHR33376:SF2">
    <property type="entry name" value="DICARBOXYLATE-BINDING PERIPLASMIC PROTEIN"/>
    <property type="match status" value="1"/>
</dbReference>
<dbReference type="GO" id="GO:0030246">
    <property type="term" value="F:carbohydrate binding"/>
    <property type="evidence" value="ECO:0007669"/>
    <property type="project" value="TreeGrafter"/>
</dbReference>
<dbReference type="GO" id="GO:0030288">
    <property type="term" value="C:outer membrane-bounded periplasmic space"/>
    <property type="evidence" value="ECO:0007669"/>
    <property type="project" value="InterPro"/>
</dbReference>
<dbReference type="InterPro" id="IPR038404">
    <property type="entry name" value="TRAP_DctP_sf"/>
</dbReference>
<accession>A0A1H9PTR3</accession>
<protein>
    <submittedName>
        <fullName evidence="4">Tripartite ATP-independent transporter solute receptor, DctP family</fullName>
    </submittedName>
</protein>
<dbReference type="PIRSF" id="PIRSF006470">
    <property type="entry name" value="DctB"/>
    <property type="match status" value="1"/>
</dbReference>
<proteinExistence type="predicted"/>
<sequence>MKKIDQKIFCWFMIVVLTLLLSACSNSGQSSSDSTDSSETKVLKVAFNQPESHPQFKAMVDFGEKIKERTDGAYEVEVSPNELLGAQRETIELVQSGTIAMSIVGGSLMENFNEDFVVFNLPYVFDSKEHQQSVINNEEIVHDLYHSVEEDGMIVLGAFHGGVRNVYNGEKPVEKPDDMAGMKIRVMESDTNVQMMEKMGGVGTPMGQGEVYTAIQSGVLDGGENNELVYNDLKHVEVAPYYSNTQHLMLPDYLIINSELFNGMSEEHQQIFREELANAIELEYELFAEDVDKAKQEAEEAGAQFNDVDMEAFQQAVEPLIEEKLTSDQAKEIYEKLRDME</sequence>
<evidence type="ECO:0000256" key="3">
    <source>
        <dbReference type="SAM" id="SignalP"/>
    </source>
</evidence>
<feature type="chain" id="PRO_5039155363" evidence="3">
    <location>
        <begin position="29"/>
        <end position="341"/>
    </location>
</feature>
<dbReference type="NCBIfam" id="TIGR00787">
    <property type="entry name" value="dctP"/>
    <property type="match status" value="1"/>
</dbReference>
<dbReference type="GO" id="GO:0055085">
    <property type="term" value="P:transmembrane transport"/>
    <property type="evidence" value="ECO:0007669"/>
    <property type="project" value="InterPro"/>
</dbReference>
<dbReference type="InterPro" id="IPR018389">
    <property type="entry name" value="DctP_fam"/>
</dbReference>
<dbReference type="InterPro" id="IPR004682">
    <property type="entry name" value="TRAP_DctP"/>
</dbReference>
<evidence type="ECO:0000313" key="4">
    <source>
        <dbReference type="EMBL" id="SER51601.1"/>
    </source>
</evidence>
<dbReference type="EMBL" id="FOGL01000005">
    <property type="protein sequence ID" value="SER51601.1"/>
    <property type="molecule type" value="Genomic_DNA"/>
</dbReference>